<reference evidence="3" key="1">
    <citation type="submission" date="2017-02" db="EMBL/GenBank/DDBJ databases">
        <authorList>
            <person name="Varghese N."/>
            <person name="Submissions S."/>
        </authorList>
    </citation>
    <scope>NUCLEOTIDE SEQUENCE [LARGE SCALE GENOMIC DNA]</scope>
    <source>
        <strain evidence="3">DSM 15739</strain>
    </source>
</reference>
<keyword evidence="3" id="KW-1185">Reference proteome</keyword>
<evidence type="ECO:0000256" key="1">
    <source>
        <dbReference type="SAM" id="Phobius"/>
    </source>
</evidence>
<accession>A0A1T4NYA1</accession>
<feature type="transmembrane region" description="Helical" evidence="1">
    <location>
        <begin position="7"/>
        <end position="23"/>
    </location>
</feature>
<organism evidence="2 3">
    <name type="scientific">Globicatella sulfidifaciens DSM 15739</name>
    <dbReference type="NCBI Taxonomy" id="1121925"/>
    <lineage>
        <taxon>Bacteria</taxon>
        <taxon>Bacillati</taxon>
        <taxon>Bacillota</taxon>
        <taxon>Bacilli</taxon>
        <taxon>Lactobacillales</taxon>
        <taxon>Aerococcaceae</taxon>
        <taxon>Globicatella</taxon>
    </lineage>
</organism>
<evidence type="ECO:0000313" key="2">
    <source>
        <dbReference type="EMBL" id="SJZ84191.1"/>
    </source>
</evidence>
<name>A0A1T4NYA1_9LACT</name>
<gene>
    <name evidence="2" type="ORF">SAMN02746011_01900</name>
</gene>
<sequence length="256" mass="29317">MNKIISNLIKLLFIIFVWGFLFWNNRQPIHEIVSQTDRSAVDKGLQITRQILGANQQEISNQSTGKKIGTENATSKSPRTLDEAVLTSVNYLYAQEAAQQFNQQLNIESLNEHFTTLINQTRAANNWSILSVGYHLATGVDQRINELSDYHYLGAQTIDDQDFRSLFEIEHASSRLGENLYELYIAADDIHLSTWLKPEILADYLYRAFETSTHADLYQNFNSQYIKVVASPTDFRVDDTAYVRLVVVLVMDTQVE</sequence>
<keyword evidence="1" id="KW-0812">Transmembrane</keyword>
<evidence type="ECO:0000313" key="3">
    <source>
        <dbReference type="Proteomes" id="UP000189941"/>
    </source>
</evidence>
<keyword evidence="1" id="KW-0472">Membrane</keyword>
<proteinExistence type="predicted"/>
<keyword evidence="1" id="KW-1133">Transmembrane helix</keyword>
<dbReference type="EMBL" id="FUWO01000025">
    <property type="protein sequence ID" value="SJZ84191.1"/>
    <property type="molecule type" value="Genomic_DNA"/>
</dbReference>
<dbReference type="AlphaFoldDB" id="A0A1T4NYA1"/>
<dbReference type="OrthoDB" id="2139163at2"/>
<protein>
    <submittedName>
        <fullName evidence="2">Uncharacterized protein</fullName>
    </submittedName>
</protein>
<dbReference type="RefSeq" id="WP_078756572.1">
    <property type="nucleotide sequence ID" value="NZ_FUWO01000025.1"/>
</dbReference>
<dbReference type="Proteomes" id="UP000189941">
    <property type="component" value="Unassembled WGS sequence"/>
</dbReference>